<dbReference type="Proteomes" id="UP001489719">
    <property type="component" value="Unassembled WGS sequence"/>
</dbReference>
<organism evidence="1 2">
    <name type="scientific">Lipomyces orientalis</name>
    <dbReference type="NCBI Taxonomy" id="1233043"/>
    <lineage>
        <taxon>Eukaryota</taxon>
        <taxon>Fungi</taxon>
        <taxon>Dikarya</taxon>
        <taxon>Ascomycota</taxon>
        <taxon>Saccharomycotina</taxon>
        <taxon>Lipomycetes</taxon>
        <taxon>Lipomycetales</taxon>
        <taxon>Lipomycetaceae</taxon>
        <taxon>Lipomyces</taxon>
    </lineage>
</organism>
<gene>
    <name evidence="1" type="ORF">V1517DRAFT_327968</name>
</gene>
<reference evidence="2" key="1">
    <citation type="journal article" date="2024" name="Front. Bioeng. Biotechnol.">
        <title>Genome-scale model development and genomic sequencing of the oleaginous clade Lipomyces.</title>
        <authorList>
            <person name="Czajka J.J."/>
            <person name="Han Y."/>
            <person name="Kim J."/>
            <person name="Mondo S.J."/>
            <person name="Hofstad B.A."/>
            <person name="Robles A."/>
            <person name="Haridas S."/>
            <person name="Riley R."/>
            <person name="LaButti K."/>
            <person name="Pangilinan J."/>
            <person name="Andreopoulos W."/>
            <person name="Lipzen A."/>
            <person name="Yan J."/>
            <person name="Wang M."/>
            <person name="Ng V."/>
            <person name="Grigoriev I.V."/>
            <person name="Spatafora J.W."/>
            <person name="Magnuson J.K."/>
            <person name="Baker S.E."/>
            <person name="Pomraning K.R."/>
        </authorList>
    </citation>
    <scope>NUCLEOTIDE SEQUENCE [LARGE SCALE GENOMIC DNA]</scope>
    <source>
        <strain evidence="2">CBS 10300</strain>
    </source>
</reference>
<name>A0ACC3TI87_9ASCO</name>
<protein>
    <submittedName>
        <fullName evidence="1">Uncharacterized protein</fullName>
    </submittedName>
</protein>
<comment type="caution">
    <text evidence="1">The sequence shown here is derived from an EMBL/GenBank/DDBJ whole genome shotgun (WGS) entry which is preliminary data.</text>
</comment>
<proteinExistence type="predicted"/>
<accession>A0ACC3TI87</accession>
<evidence type="ECO:0000313" key="2">
    <source>
        <dbReference type="Proteomes" id="UP001489719"/>
    </source>
</evidence>
<sequence>MVSSPGSLSDRACDQCSIRKIKCDRALRCRTCSRLCLDCSYVRPRKKKGPSGKRIGLIRRLPEEVVNFARSSRAEAVKSPSSLMLSPSPLLSCLLPSNVDTSLVSPAITTSASEIMFPSELLDSLCTDSTASPLLVGYEDDLAQNVPKSIIVDIQTMDSLIESYICGMSKYYPLVDSTSLSVRLRAGVHTHNFEFGALVLSICAYVLLQPVFKRNDALQDKPAVRERTKLAETLMDKAIAMRNMNLAFTERPSVDNILTSFFLCACLINRQLPHAAWSRLCEAVTLAEIMEAQSLEDDIDTVNEREQRATLYRILAVTEPAFAVQYRYALSGNLLSRIEKSKFYELGSGPVGDMCGLTTLASLYSVISTDMLDCWNSKCGANSAGGCSTITRERVLDMHRFISDVYDGASTPDGNNLFNDAQRADIMISQLWLRNRLWNVCHAHGLVNERNDVEDCRESSLSYPFDIARQTIEISKTFTIECIEVHGFSIVGKLYDIASSVVMVLSCYPSWGKTRIEESQLVPSDTEVLNQYISLLATFGGGQHPYLAPFMTAITGLPPMLF</sequence>
<keyword evidence="2" id="KW-1185">Reference proteome</keyword>
<dbReference type="EMBL" id="MU970112">
    <property type="protein sequence ID" value="KAK9320923.1"/>
    <property type="molecule type" value="Genomic_DNA"/>
</dbReference>
<evidence type="ECO:0000313" key="1">
    <source>
        <dbReference type="EMBL" id="KAK9320923.1"/>
    </source>
</evidence>